<gene>
    <name evidence="2" type="primary">AVEN_217797_1</name>
    <name evidence="2" type="ORF">NPIL_464151</name>
</gene>
<feature type="transmembrane region" description="Helical" evidence="1">
    <location>
        <begin position="42"/>
        <end position="61"/>
    </location>
</feature>
<dbReference type="EMBL" id="BMAW01052681">
    <property type="protein sequence ID" value="GFS86923.1"/>
    <property type="molecule type" value="Genomic_DNA"/>
</dbReference>
<dbReference type="OrthoDB" id="6437673at2759"/>
<accession>A0A8X6N085</accession>
<reference evidence="2" key="1">
    <citation type="submission" date="2020-08" db="EMBL/GenBank/DDBJ databases">
        <title>Multicomponent nature underlies the extraordinary mechanical properties of spider dragline silk.</title>
        <authorList>
            <person name="Kono N."/>
            <person name="Nakamura H."/>
            <person name="Mori M."/>
            <person name="Yoshida Y."/>
            <person name="Ohtoshi R."/>
            <person name="Malay A.D."/>
            <person name="Moran D.A.P."/>
            <person name="Tomita M."/>
            <person name="Numata K."/>
            <person name="Arakawa K."/>
        </authorList>
    </citation>
    <scope>NUCLEOTIDE SEQUENCE</scope>
</reference>
<feature type="transmembrane region" description="Helical" evidence="1">
    <location>
        <begin position="73"/>
        <end position="95"/>
    </location>
</feature>
<evidence type="ECO:0000313" key="3">
    <source>
        <dbReference type="Proteomes" id="UP000887013"/>
    </source>
</evidence>
<keyword evidence="1" id="KW-0812">Transmembrane</keyword>
<organism evidence="2 3">
    <name type="scientific">Nephila pilipes</name>
    <name type="common">Giant wood spider</name>
    <name type="synonym">Nephila maculata</name>
    <dbReference type="NCBI Taxonomy" id="299642"/>
    <lineage>
        <taxon>Eukaryota</taxon>
        <taxon>Metazoa</taxon>
        <taxon>Ecdysozoa</taxon>
        <taxon>Arthropoda</taxon>
        <taxon>Chelicerata</taxon>
        <taxon>Arachnida</taxon>
        <taxon>Araneae</taxon>
        <taxon>Araneomorphae</taxon>
        <taxon>Entelegynae</taxon>
        <taxon>Araneoidea</taxon>
        <taxon>Nephilidae</taxon>
        <taxon>Nephila</taxon>
    </lineage>
</organism>
<evidence type="ECO:0000313" key="2">
    <source>
        <dbReference type="EMBL" id="GFS86923.1"/>
    </source>
</evidence>
<keyword evidence="3" id="KW-1185">Reference proteome</keyword>
<sequence length="329" mass="37368">MDEALEVVDEGLGNLFTLMTYLSDRTKSIMLELQCLESFRKVFVSLNLFVVPVVIAIMLSYETRGIPQSIEAGFQMIVMFLMFVSGSVGLPFYIFSLWESFKISKSVNRQLRNLRAFSIENNPQTSPIIATDSLLSMLSNESSLDRLNDFARLMSNRMPDRMRTDLQRRRDTGFDLFEPILLPSLEESLEREMESPELGGINPKETNEEKQDQYFEATEPKLTENDFSVLYQFQVLMRDQSPDLSVNIKPANKVEVEEISKETAHYASNECDPLSNNNDDSAHIEAHLVSIDESSEEKNSGIGIVSPQLNTCKEVASMKDQLQNLEISC</sequence>
<proteinExistence type="predicted"/>
<evidence type="ECO:0000256" key="1">
    <source>
        <dbReference type="SAM" id="Phobius"/>
    </source>
</evidence>
<dbReference type="Proteomes" id="UP000887013">
    <property type="component" value="Unassembled WGS sequence"/>
</dbReference>
<name>A0A8X6N085_NEPPI</name>
<keyword evidence="1" id="KW-0472">Membrane</keyword>
<comment type="caution">
    <text evidence="2">The sequence shown here is derived from an EMBL/GenBank/DDBJ whole genome shotgun (WGS) entry which is preliminary data.</text>
</comment>
<protein>
    <submittedName>
        <fullName evidence="2">Uncharacterized protein</fullName>
    </submittedName>
</protein>
<keyword evidence="1" id="KW-1133">Transmembrane helix</keyword>
<dbReference type="AlphaFoldDB" id="A0A8X6N085"/>